<dbReference type="InterPro" id="IPR004843">
    <property type="entry name" value="Calcineurin-like_PHP"/>
</dbReference>
<evidence type="ECO:0000313" key="4">
    <source>
        <dbReference type="Proteomes" id="UP000199034"/>
    </source>
</evidence>
<dbReference type="STRING" id="1045774.SAMN05421872_10254"/>
<dbReference type="InterPro" id="IPR032109">
    <property type="entry name" value="Big_3_5"/>
</dbReference>
<dbReference type="Gene3D" id="2.60.120.200">
    <property type="match status" value="1"/>
</dbReference>
<dbReference type="AlphaFoldDB" id="A0A1G6KYJ2"/>
<evidence type="ECO:0000313" key="3">
    <source>
        <dbReference type="EMBL" id="SDC36179.1"/>
    </source>
</evidence>
<name>A0A1G6KYJ2_9ACTN</name>
<organism evidence="3 4">
    <name type="scientific">Nocardioides lianchengensis</name>
    <dbReference type="NCBI Taxonomy" id="1045774"/>
    <lineage>
        <taxon>Bacteria</taxon>
        <taxon>Bacillati</taxon>
        <taxon>Actinomycetota</taxon>
        <taxon>Actinomycetes</taxon>
        <taxon>Propionibacteriales</taxon>
        <taxon>Nocardioidaceae</taxon>
        <taxon>Nocardioides</taxon>
    </lineage>
</organism>
<dbReference type="Gene3D" id="2.60.40.10">
    <property type="entry name" value="Immunoglobulins"/>
    <property type="match status" value="1"/>
</dbReference>
<feature type="domain" description="Calcineurin-like phosphoesterase" evidence="1">
    <location>
        <begin position="49"/>
        <end position="265"/>
    </location>
</feature>
<dbReference type="OrthoDB" id="9772095at2"/>
<feature type="domain" description="Bacterial Ig-like" evidence="2">
    <location>
        <begin position="760"/>
        <end position="843"/>
    </location>
</feature>
<dbReference type="InterPro" id="IPR013320">
    <property type="entry name" value="ConA-like_dom_sf"/>
</dbReference>
<dbReference type="SUPFAM" id="SSF49899">
    <property type="entry name" value="Concanavalin A-like lectins/glucanases"/>
    <property type="match status" value="1"/>
</dbReference>
<gene>
    <name evidence="3" type="ORF">SAMN05421872_10254</name>
</gene>
<sequence>MHSLPSPRSLATRGLAAAAVLATLSLPQAAGAAAPVDADDATDASRFTLAVLPDTQFYSRYAADQFIPRYGKDPFQVQTEWIAEHADELNIPFVTHVGDIVDRAGNAGEWTAADRAMDVLDAAGVPYGILAGNHDVNNSSDSVLDTDYTVANERYWQNFGPGKRPAPTTLGGYDATGFSQWHVFEAQGQKFLSMSLPWRASDATLAWAKQVIETQNLPTILTSHDLIGIDADAVTARESGYGKRVWDGLIKSTDQIFLTFNGHFHGSTHLTRNNDAGHPVTQVLIDHQMAYEGGNGYLGLMEFDLTNNTMTMQTASPWVVGKPAEKLTSYDQAFLEAPNQQYQVKLDFSARFAGFQDGPADQPSLTKKARDIILDGFVPPAGDSRELAGNEDDYVRVPGTLAHWRFGDAQPGVVAPGQVFEDAAGESDLRRATLAESGSTTAEVGDVTVTDQVNPYSSDPRAVCFDGSNQTTGRFSYLQSAAGTPVTKTKFPNGYTIETFVKMDASWDATANGWSKAVVRSGNRSTIPGFARTQWDYTASPTALGISNLREFQMTEVPGDPTRGDKTAWSGEIMVDTWQHVAVVNDVDTQTTTMYVDGAPVLRNATASGGASMNSGMPWILGADWVDDKAKNGWHGCIGETRIIDHPTTPDQWLIARPELAGFTVDREPAATLPTGTASTVLTGTGTPRATVTLGGDLDGSATVDADGRWWIAADVPATGRPLTWTAEQGFGERVDDTVATGTFAVAAPALPASSTAATLATDAPSYGAPHRVVVRVAGAAAPTGAVRVSAGGRVLGTGTLAGGRAVVTLPGTALAPGRHELVVDYPGDAGHAPSYDRVTVRVARAAADLRVRTAGTARRPRLVVRLDADVAARGRIEVRSGNRVVARTTATDGRRVVRLPRLTRGRHVLTVRYAGSATVAPATERVVVRVRR</sequence>
<dbReference type="Pfam" id="PF16640">
    <property type="entry name" value="Big_3_5"/>
    <property type="match status" value="1"/>
</dbReference>
<reference evidence="3 4" key="1">
    <citation type="submission" date="2016-10" db="EMBL/GenBank/DDBJ databases">
        <authorList>
            <person name="de Groot N.N."/>
        </authorList>
    </citation>
    <scope>NUCLEOTIDE SEQUENCE [LARGE SCALE GENOMIC DNA]</scope>
    <source>
        <strain evidence="3 4">CGMCC 4.6858</strain>
    </source>
</reference>
<dbReference type="Pfam" id="PF13385">
    <property type="entry name" value="Laminin_G_3"/>
    <property type="match status" value="1"/>
</dbReference>
<dbReference type="Proteomes" id="UP000199034">
    <property type="component" value="Unassembled WGS sequence"/>
</dbReference>
<dbReference type="SUPFAM" id="SSF56300">
    <property type="entry name" value="Metallo-dependent phosphatases"/>
    <property type="match status" value="1"/>
</dbReference>
<evidence type="ECO:0000259" key="1">
    <source>
        <dbReference type="Pfam" id="PF00149"/>
    </source>
</evidence>
<dbReference type="PANTHER" id="PTHR43143">
    <property type="entry name" value="METALLOPHOSPHOESTERASE, CALCINEURIN SUPERFAMILY"/>
    <property type="match status" value="1"/>
</dbReference>
<dbReference type="Gene3D" id="3.60.21.10">
    <property type="match status" value="1"/>
</dbReference>
<evidence type="ECO:0000259" key="2">
    <source>
        <dbReference type="Pfam" id="PF16640"/>
    </source>
</evidence>
<dbReference type="EMBL" id="FMZM01000002">
    <property type="protein sequence ID" value="SDC36179.1"/>
    <property type="molecule type" value="Genomic_DNA"/>
</dbReference>
<dbReference type="GO" id="GO:0005975">
    <property type="term" value="P:carbohydrate metabolic process"/>
    <property type="evidence" value="ECO:0007669"/>
    <property type="project" value="UniProtKB-ARBA"/>
</dbReference>
<keyword evidence="4" id="KW-1185">Reference proteome</keyword>
<dbReference type="InterPro" id="IPR013783">
    <property type="entry name" value="Ig-like_fold"/>
</dbReference>
<dbReference type="GO" id="GO:0016787">
    <property type="term" value="F:hydrolase activity"/>
    <property type="evidence" value="ECO:0007669"/>
    <property type="project" value="InterPro"/>
</dbReference>
<protein>
    <submittedName>
        <fullName evidence="3">Calcineurin-like phosphoesterase</fullName>
    </submittedName>
</protein>
<dbReference type="RefSeq" id="WP_139175403.1">
    <property type="nucleotide sequence ID" value="NZ_FMZM01000002.1"/>
</dbReference>
<dbReference type="InterPro" id="IPR029052">
    <property type="entry name" value="Metallo-depent_PP-like"/>
</dbReference>
<dbReference type="InterPro" id="IPR051918">
    <property type="entry name" value="STPP_CPPED1"/>
</dbReference>
<accession>A0A1G6KYJ2</accession>
<proteinExistence type="predicted"/>
<dbReference type="Pfam" id="PF00149">
    <property type="entry name" value="Metallophos"/>
    <property type="match status" value="1"/>
</dbReference>
<dbReference type="PANTHER" id="PTHR43143:SF5">
    <property type="entry name" value="SECRETED PROTEIN"/>
    <property type="match status" value="1"/>
</dbReference>